<dbReference type="GO" id="GO:0004497">
    <property type="term" value="F:monooxygenase activity"/>
    <property type="evidence" value="ECO:0007669"/>
    <property type="project" value="UniProtKB-KW"/>
</dbReference>
<dbReference type="GO" id="GO:0071949">
    <property type="term" value="F:FAD binding"/>
    <property type="evidence" value="ECO:0007669"/>
    <property type="project" value="InterPro"/>
</dbReference>
<reference evidence="6" key="1">
    <citation type="submission" date="2022-12" db="EMBL/GenBank/DDBJ databases">
        <title>Draft genome assemblies for two species of Escallonia (Escalloniales).</title>
        <authorList>
            <person name="Chanderbali A."/>
            <person name="Dervinis C."/>
            <person name="Anghel I."/>
            <person name="Soltis D."/>
            <person name="Soltis P."/>
            <person name="Zapata F."/>
        </authorList>
    </citation>
    <scope>NUCLEOTIDE SEQUENCE</scope>
    <source>
        <strain evidence="6">UCBG64.0493</strain>
        <tissue evidence="6">Leaf</tissue>
    </source>
</reference>
<evidence type="ECO:0000259" key="5">
    <source>
        <dbReference type="Pfam" id="PF01494"/>
    </source>
</evidence>
<evidence type="ECO:0008006" key="8">
    <source>
        <dbReference type="Google" id="ProtNLM"/>
    </source>
</evidence>
<dbReference type="Pfam" id="PF01494">
    <property type="entry name" value="FAD_binding_3"/>
    <property type="match status" value="1"/>
</dbReference>
<keyword evidence="7" id="KW-1185">Reference proteome</keyword>
<dbReference type="SUPFAM" id="SSF51905">
    <property type="entry name" value="FAD/NAD(P)-binding domain"/>
    <property type="match status" value="1"/>
</dbReference>
<organism evidence="6 7">
    <name type="scientific">Escallonia herrerae</name>
    <dbReference type="NCBI Taxonomy" id="1293975"/>
    <lineage>
        <taxon>Eukaryota</taxon>
        <taxon>Viridiplantae</taxon>
        <taxon>Streptophyta</taxon>
        <taxon>Embryophyta</taxon>
        <taxon>Tracheophyta</taxon>
        <taxon>Spermatophyta</taxon>
        <taxon>Magnoliopsida</taxon>
        <taxon>eudicotyledons</taxon>
        <taxon>Gunneridae</taxon>
        <taxon>Pentapetalae</taxon>
        <taxon>asterids</taxon>
        <taxon>campanulids</taxon>
        <taxon>Escalloniales</taxon>
        <taxon>Escalloniaceae</taxon>
        <taxon>Escallonia</taxon>
    </lineage>
</organism>
<comment type="similarity">
    <text evidence="3">Belongs to the 3-hydroxybenzoate 6-hydroxylase family.</text>
</comment>
<dbReference type="InterPro" id="IPR036188">
    <property type="entry name" value="FAD/NAD-bd_sf"/>
</dbReference>
<accession>A0AA89BSD9</accession>
<evidence type="ECO:0000313" key="6">
    <source>
        <dbReference type="EMBL" id="KAK3042256.1"/>
    </source>
</evidence>
<evidence type="ECO:0000256" key="3">
    <source>
        <dbReference type="ARBA" id="ARBA00024018"/>
    </source>
</evidence>
<dbReference type="Gene3D" id="3.50.50.60">
    <property type="entry name" value="FAD/NAD(P)-binding domain"/>
    <property type="match status" value="1"/>
</dbReference>
<dbReference type="AlphaFoldDB" id="A0AA89BSD9"/>
<evidence type="ECO:0000256" key="1">
    <source>
        <dbReference type="ARBA" id="ARBA00023002"/>
    </source>
</evidence>
<comment type="caution">
    <text evidence="6">The sequence shown here is derived from an EMBL/GenBank/DDBJ whole genome shotgun (WGS) entry which is preliminary data.</text>
</comment>
<dbReference type="InterPro" id="IPR002938">
    <property type="entry name" value="FAD-bd"/>
</dbReference>
<evidence type="ECO:0000256" key="2">
    <source>
        <dbReference type="ARBA" id="ARBA00023033"/>
    </source>
</evidence>
<gene>
    <name evidence="6" type="ORF">RJ639_001851</name>
</gene>
<sequence>MEKVEDVVIIGAGIAGLATAAALKRVGVRAVVLERFDELRATGTALSLFPNAWLALDALGVSHKLTPLYVPTIRGSVTNVGTGATQQISFTVSSYYSLFGMMQWWNCTQIGASQSPPGGPRGGAASRHHMFLLEAGLPRDTKAKGLTNCRDTPRRWGCHQGQGKLQLVLVGCDGVHSVVARWLGLGTTVNSGRSVVRGLAVYPEGHGFNQEVQQFVDVGKRAGFVPLGDKELYWSSYLQQNHKPAAGEMEGDAEAVLREVTENFAKDFPPKYLDVLKHSDPSSLAWGPVTFRLPWDVLFRNACKGNITVAGDAMHPMTPDLAQGDCAALEDAICLGQHIGESVIQHGKLVPQETAKAIQSYVKERRWRVAGLVAGSWLSGWVQVSGSGWLMKFFRDVIFYRLICKRIVDVMHYDCGKLPSIGLYHEDCRTKIE</sequence>
<dbReference type="PRINTS" id="PR00420">
    <property type="entry name" value="RNGMNOXGNASE"/>
</dbReference>
<dbReference type="PANTHER" id="PTHR45934">
    <property type="entry name" value="FAD/NAD(P)-BINDING OXIDOREDUCTASE FAMILY PROTEIN"/>
    <property type="match status" value="1"/>
</dbReference>
<protein>
    <recommendedName>
        <fullName evidence="8">FAD-binding domain-containing protein</fullName>
    </recommendedName>
</protein>
<evidence type="ECO:0000313" key="7">
    <source>
        <dbReference type="Proteomes" id="UP001188597"/>
    </source>
</evidence>
<feature type="domain" description="FAD-binding" evidence="5">
    <location>
        <begin position="169"/>
        <end position="373"/>
    </location>
</feature>
<feature type="domain" description="FAD dependent oxidoreductase" evidence="4">
    <location>
        <begin position="6"/>
        <end position="46"/>
    </location>
</feature>
<dbReference type="InterPro" id="IPR044560">
    <property type="entry name" value="MOase"/>
</dbReference>
<dbReference type="InterPro" id="IPR006076">
    <property type="entry name" value="FAD-dep_OxRdtase"/>
</dbReference>
<dbReference type="Pfam" id="PF01266">
    <property type="entry name" value="DAO"/>
    <property type="match status" value="1"/>
</dbReference>
<evidence type="ECO:0000259" key="4">
    <source>
        <dbReference type="Pfam" id="PF01266"/>
    </source>
</evidence>
<dbReference type="PANTHER" id="PTHR45934:SF1">
    <property type="entry name" value="OS04G0423100 PROTEIN"/>
    <property type="match status" value="1"/>
</dbReference>
<name>A0AA89BSD9_9ASTE</name>
<dbReference type="Proteomes" id="UP001188597">
    <property type="component" value="Unassembled WGS sequence"/>
</dbReference>
<dbReference type="EMBL" id="JAVXUP010000022">
    <property type="protein sequence ID" value="KAK3042256.1"/>
    <property type="molecule type" value="Genomic_DNA"/>
</dbReference>
<keyword evidence="2" id="KW-0503">Monooxygenase</keyword>
<proteinExistence type="inferred from homology"/>
<keyword evidence="1" id="KW-0560">Oxidoreductase</keyword>